<evidence type="ECO:0000256" key="3">
    <source>
        <dbReference type="ARBA" id="ARBA00022643"/>
    </source>
</evidence>
<evidence type="ECO:0000313" key="6">
    <source>
        <dbReference type="EMBL" id="NYE84381.1"/>
    </source>
</evidence>
<dbReference type="InterPro" id="IPR012349">
    <property type="entry name" value="Split_barrel_FMN-bd"/>
</dbReference>
<dbReference type="SMART" id="SM00903">
    <property type="entry name" value="Flavin_Reduct"/>
    <property type="match status" value="1"/>
</dbReference>
<evidence type="ECO:0000256" key="1">
    <source>
        <dbReference type="ARBA" id="ARBA00001917"/>
    </source>
</evidence>
<evidence type="ECO:0000313" key="7">
    <source>
        <dbReference type="Proteomes" id="UP000542125"/>
    </source>
</evidence>
<dbReference type="Pfam" id="PF01613">
    <property type="entry name" value="Flavin_Reduct"/>
    <property type="match status" value="1"/>
</dbReference>
<feature type="domain" description="Flavin reductase like" evidence="5">
    <location>
        <begin position="34"/>
        <end position="182"/>
    </location>
</feature>
<dbReference type="GO" id="GO:0010181">
    <property type="term" value="F:FMN binding"/>
    <property type="evidence" value="ECO:0007669"/>
    <property type="project" value="InterPro"/>
</dbReference>
<comment type="cofactor">
    <cofactor evidence="1">
        <name>FMN</name>
        <dbReference type="ChEBI" id="CHEBI:58210"/>
    </cofactor>
</comment>
<dbReference type="GO" id="GO:0016646">
    <property type="term" value="F:oxidoreductase activity, acting on the CH-NH group of donors, NAD or NADP as acceptor"/>
    <property type="evidence" value="ECO:0007669"/>
    <property type="project" value="UniProtKB-ARBA"/>
</dbReference>
<dbReference type="AlphaFoldDB" id="A0A7Y9IWK0"/>
<accession>A0A7Y9IWK0</accession>
<dbReference type="InterPro" id="IPR002563">
    <property type="entry name" value="Flavin_Rdtase-like_dom"/>
</dbReference>
<dbReference type="PANTHER" id="PTHR33798">
    <property type="entry name" value="FLAVOPROTEIN OXYGENASE"/>
    <property type="match status" value="1"/>
</dbReference>
<evidence type="ECO:0000256" key="2">
    <source>
        <dbReference type="ARBA" id="ARBA00022630"/>
    </source>
</evidence>
<comment type="similarity">
    <text evidence="4">Belongs to the flavoredoxin family.</text>
</comment>
<organism evidence="6 7">
    <name type="scientific">Pigmentiphaga litoralis</name>
    <dbReference type="NCBI Taxonomy" id="516702"/>
    <lineage>
        <taxon>Bacteria</taxon>
        <taxon>Pseudomonadati</taxon>
        <taxon>Pseudomonadota</taxon>
        <taxon>Betaproteobacteria</taxon>
        <taxon>Burkholderiales</taxon>
        <taxon>Alcaligenaceae</taxon>
        <taxon>Pigmentiphaga</taxon>
    </lineage>
</organism>
<dbReference type="Gene3D" id="2.30.110.10">
    <property type="entry name" value="Electron Transport, Fmn-binding Protein, Chain A"/>
    <property type="match status" value="1"/>
</dbReference>
<evidence type="ECO:0000259" key="5">
    <source>
        <dbReference type="SMART" id="SM00903"/>
    </source>
</evidence>
<keyword evidence="2" id="KW-0285">Flavoprotein</keyword>
<protein>
    <submittedName>
        <fullName evidence="6">Flavin reductase (DIM6/NTAB) family NADH-FMN oxidoreductase RutF</fullName>
    </submittedName>
</protein>
<reference evidence="6 7" key="1">
    <citation type="submission" date="2020-07" db="EMBL/GenBank/DDBJ databases">
        <title>Genomic Encyclopedia of Type Strains, Phase IV (KMG-V): Genome sequencing to study the core and pangenomes of soil and plant-associated prokaryotes.</title>
        <authorList>
            <person name="Whitman W."/>
        </authorList>
    </citation>
    <scope>NUCLEOTIDE SEQUENCE [LARGE SCALE GENOMIC DNA]</scope>
    <source>
        <strain evidence="6 7">SAS40</strain>
    </source>
</reference>
<keyword evidence="3" id="KW-0288">FMN</keyword>
<comment type="caution">
    <text evidence="6">The sequence shown here is derived from an EMBL/GenBank/DDBJ whole genome shotgun (WGS) entry which is preliminary data.</text>
</comment>
<dbReference type="SUPFAM" id="SSF50475">
    <property type="entry name" value="FMN-binding split barrel"/>
    <property type="match status" value="1"/>
</dbReference>
<name>A0A7Y9IWK0_9BURK</name>
<keyword evidence="7" id="KW-1185">Reference proteome</keyword>
<dbReference type="Proteomes" id="UP000542125">
    <property type="component" value="Unassembled WGS sequence"/>
</dbReference>
<dbReference type="EMBL" id="JACBYR010000001">
    <property type="protein sequence ID" value="NYE84381.1"/>
    <property type="molecule type" value="Genomic_DNA"/>
</dbReference>
<sequence>MTPSNDSPRDDFILVDGEGLDTAQAYRLLIGCTAPRPIAWITSLGPDGRVNAAPFSSYNYVATSPPMLAINIAAREGEIKDTARNIRETGEFVVNVATESTMETMHASAANYPPDVSECEALGIDLLPSHRVKVPRIAMTPVQMECKLDQIIVLGRGVNTLFIGEVVAFHLSPEIYDGSRVDSVKMRPIARLGGPYYAGLGEIFHRPMLQRPPGGEGWVGDEPKS</sequence>
<gene>
    <name evidence="6" type="ORF">FHW18_003652</name>
</gene>
<dbReference type="PANTHER" id="PTHR33798:SF5">
    <property type="entry name" value="FLAVIN REDUCTASE LIKE DOMAIN-CONTAINING PROTEIN"/>
    <property type="match status" value="1"/>
</dbReference>
<dbReference type="RefSeq" id="WP_179588068.1">
    <property type="nucleotide sequence ID" value="NZ_JACBYR010000001.1"/>
</dbReference>
<proteinExistence type="inferred from homology"/>
<evidence type="ECO:0000256" key="4">
    <source>
        <dbReference type="ARBA" id="ARBA00038054"/>
    </source>
</evidence>